<reference evidence="2 3" key="2">
    <citation type="submission" date="2024-07" db="EMBL/GenBank/DDBJ databases">
        <authorList>
            <person name="Akdeniz Z."/>
        </authorList>
    </citation>
    <scope>NUCLEOTIDE SEQUENCE [LARGE SCALE GENOMIC DNA]</scope>
</reference>
<reference evidence="1" key="1">
    <citation type="submission" date="2023-06" db="EMBL/GenBank/DDBJ databases">
        <authorList>
            <person name="Kurt Z."/>
        </authorList>
    </citation>
    <scope>NUCLEOTIDE SEQUENCE</scope>
</reference>
<evidence type="ECO:0000313" key="3">
    <source>
        <dbReference type="Proteomes" id="UP001642409"/>
    </source>
</evidence>
<dbReference type="AlphaFoldDB" id="A0AA86NWF8"/>
<name>A0AA86NWF8_9EUKA</name>
<accession>A0AA86NWF8</accession>
<gene>
    <name evidence="1" type="ORF">HINF_LOCUS14348</name>
    <name evidence="2" type="ORF">HINF_LOCUS66340</name>
</gene>
<organism evidence="1">
    <name type="scientific">Hexamita inflata</name>
    <dbReference type="NCBI Taxonomy" id="28002"/>
    <lineage>
        <taxon>Eukaryota</taxon>
        <taxon>Metamonada</taxon>
        <taxon>Diplomonadida</taxon>
        <taxon>Hexamitidae</taxon>
        <taxon>Hexamitinae</taxon>
        <taxon>Hexamita</taxon>
    </lineage>
</organism>
<evidence type="ECO:0000313" key="2">
    <source>
        <dbReference type="EMBL" id="CAL6092596.1"/>
    </source>
</evidence>
<keyword evidence="3" id="KW-1185">Reference proteome</keyword>
<comment type="caution">
    <text evidence="1">The sequence shown here is derived from an EMBL/GenBank/DDBJ whole genome shotgun (WGS) entry which is preliminary data.</text>
</comment>
<dbReference type="EMBL" id="CATOUU010000370">
    <property type="protein sequence ID" value="CAI9926703.1"/>
    <property type="molecule type" value="Genomic_DNA"/>
</dbReference>
<sequence>MHFTRTQYYKYGLDHIFRLSVLVRYVICGKNSGNLSFHKSHAPLLKVSCSGYVFPSAKLSQHQNILSFAYLCQDVASSEIPFNFALQIQKNNIEANRGGLPDVDKFMCRICFGFWFLVQSLQMYFPFPTWTVGIRFQEYSSRQMAHGSLQYYQYYLHYFINTTILVQRPLNAQYKLYSTAVCAQFKT</sequence>
<protein>
    <submittedName>
        <fullName evidence="2">Hypothetical_protein</fullName>
    </submittedName>
</protein>
<dbReference type="Proteomes" id="UP001642409">
    <property type="component" value="Unassembled WGS sequence"/>
</dbReference>
<evidence type="ECO:0000313" key="1">
    <source>
        <dbReference type="EMBL" id="CAI9926703.1"/>
    </source>
</evidence>
<dbReference type="EMBL" id="CAXDID020000446">
    <property type="protein sequence ID" value="CAL6092596.1"/>
    <property type="molecule type" value="Genomic_DNA"/>
</dbReference>
<proteinExistence type="predicted"/>